<gene>
    <name evidence="10" type="primary">fusA1_6</name>
    <name evidence="10" type="ORF">NCTC10429_01055</name>
</gene>
<evidence type="ECO:0000256" key="7">
    <source>
        <dbReference type="SAM" id="MobiDB-lite"/>
    </source>
</evidence>
<dbReference type="InterPro" id="IPR035649">
    <property type="entry name" value="EFG_V"/>
</dbReference>
<keyword evidence="5" id="KW-0342">GTP-binding</keyword>
<dbReference type="Gene3D" id="3.30.230.10">
    <property type="match status" value="1"/>
</dbReference>
<dbReference type="GO" id="GO:0017111">
    <property type="term" value="F:ribonucleoside triphosphate phosphatase activity"/>
    <property type="evidence" value="ECO:0007669"/>
    <property type="project" value="UniProtKB-ARBA"/>
</dbReference>
<keyword evidence="3 10" id="KW-0251">Elongation factor</keyword>
<evidence type="ECO:0000259" key="8">
    <source>
        <dbReference type="SMART" id="SM00838"/>
    </source>
</evidence>
<dbReference type="GO" id="GO:0003746">
    <property type="term" value="F:translation elongation factor activity"/>
    <property type="evidence" value="ECO:0007669"/>
    <property type="project" value="UniProtKB-KW"/>
</dbReference>
<organism evidence="10 11">
    <name type="scientific">Escherichia coli</name>
    <dbReference type="NCBI Taxonomy" id="562"/>
    <lineage>
        <taxon>Bacteria</taxon>
        <taxon>Pseudomonadati</taxon>
        <taxon>Pseudomonadota</taxon>
        <taxon>Gammaproteobacteria</taxon>
        <taxon>Enterobacterales</taxon>
        <taxon>Enterobacteriaceae</taxon>
        <taxon>Escherichia</taxon>
    </lineage>
</organism>
<dbReference type="PANTHER" id="PTHR43261">
    <property type="entry name" value="TRANSLATION ELONGATION FACTOR G-RELATED"/>
    <property type="match status" value="1"/>
</dbReference>
<evidence type="ECO:0000256" key="4">
    <source>
        <dbReference type="ARBA" id="ARBA00022917"/>
    </source>
</evidence>
<accession>A0A377BX49</accession>
<dbReference type="SMART" id="SM00838">
    <property type="entry name" value="EFG_C"/>
    <property type="match status" value="1"/>
</dbReference>
<dbReference type="Proteomes" id="UP000254088">
    <property type="component" value="Unassembled WGS sequence"/>
</dbReference>
<dbReference type="Pfam" id="PF00679">
    <property type="entry name" value="EFG_C"/>
    <property type="match status" value="1"/>
</dbReference>
<evidence type="ECO:0000256" key="2">
    <source>
        <dbReference type="ARBA" id="ARBA00022741"/>
    </source>
</evidence>
<dbReference type="InterPro" id="IPR000640">
    <property type="entry name" value="EFG_V-like"/>
</dbReference>
<dbReference type="GO" id="GO:0032790">
    <property type="term" value="P:ribosome disassembly"/>
    <property type="evidence" value="ECO:0007669"/>
    <property type="project" value="TreeGrafter"/>
</dbReference>
<evidence type="ECO:0000313" key="11">
    <source>
        <dbReference type="Proteomes" id="UP000254088"/>
    </source>
</evidence>
<sequence length="214" mass="23390">MKLSARKFTDVEGKHAKQSGGRGQYGHVVIDMYPLEPGSNPKGYEFINDIKGGVIPGEYIPAVDKGIQEQLKAGPLAGYPVVDMGIRLHFGSYHDVDSSELAFKLAASIAFKEGFKKAKPVLLEPIMKVEVETPEENTGDVIGDLSRRRGMLKGQESEVTGVKIHAEVPLSEMFGYATQLRSLTKGRASYTMEFLKYDEAPSNVAQAVIEARGK</sequence>
<dbReference type="FunFam" id="3.30.230.10:FF:000003">
    <property type="entry name" value="Elongation factor G"/>
    <property type="match status" value="1"/>
</dbReference>
<dbReference type="SUPFAM" id="SSF54980">
    <property type="entry name" value="EF-G C-terminal domain-like"/>
    <property type="match status" value="1"/>
</dbReference>
<dbReference type="EMBL" id="UGEX01000001">
    <property type="protein sequence ID" value="STL78493.1"/>
    <property type="molecule type" value="Genomic_DNA"/>
</dbReference>
<keyword evidence="4" id="KW-0648">Protein biosynthesis</keyword>
<evidence type="ECO:0000256" key="5">
    <source>
        <dbReference type="ARBA" id="ARBA00023134"/>
    </source>
</evidence>
<name>A0A377BX49_ECOLX</name>
<evidence type="ECO:0000256" key="6">
    <source>
        <dbReference type="ARBA" id="ARBA00024731"/>
    </source>
</evidence>
<dbReference type="PANTHER" id="PTHR43261:SF1">
    <property type="entry name" value="RIBOSOME-RELEASING FACTOR 2, MITOCHONDRIAL"/>
    <property type="match status" value="1"/>
</dbReference>
<feature type="domain" description="Elongation factor EFG" evidence="8">
    <location>
        <begin position="121"/>
        <end position="208"/>
    </location>
</feature>
<dbReference type="InterPro" id="IPR005517">
    <property type="entry name" value="Transl_elong_EFG/EF2_IV"/>
</dbReference>
<dbReference type="SUPFAM" id="SSF54211">
    <property type="entry name" value="Ribosomal protein S5 domain 2-like"/>
    <property type="match status" value="1"/>
</dbReference>
<dbReference type="SMART" id="SM00889">
    <property type="entry name" value="EFG_IV"/>
    <property type="match status" value="1"/>
</dbReference>
<dbReference type="AlphaFoldDB" id="A0A377BX49"/>
<dbReference type="GO" id="GO:0005525">
    <property type="term" value="F:GTP binding"/>
    <property type="evidence" value="ECO:0007669"/>
    <property type="project" value="UniProtKB-KW"/>
</dbReference>
<protein>
    <recommendedName>
        <fullName evidence="1">Elongation factor G</fullName>
    </recommendedName>
</protein>
<reference evidence="10 11" key="1">
    <citation type="submission" date="2018-06" db="EMBL/GenBank/DDBJ databases">
        <authorList>
            <consortium name="Pathogen Informatics"/>
            <person name="Doyle S."/>
        </authorList>
    </citation>
    <scope>NUCLEOTIDE SEQUENCE [LARGE SCALE GENOMIC DNA]</scope>
    <source>
        <strain evidence="10 11">NCTC10429</strain>
    </source>
</reference>
<dbReference type="Pfam" id="PF03764">
    <property type="entry name" value="EFG_IV"/>
    <property type="match status" value="1"/>
</dbReference>
<dbReference type="InterPro" id="IPR014721">
    <property type="entry name" value="Ribsml_uS5_D2-typ_fold_subgr"/>
</dbReference>
<proteinExistence type="predicted"/>
<evidence type="ECO:0000259" key="9">
    <source>
        <dbReference type="SMART" id="SM00889"/>
    </source>
</evidence>
<evidence type="ECO:0000313" key="10">
    <source>
        <dbReference type="EMBL" id="STL78493.1"/>
    </source>
</evidence>
<evidence type="ECO:0000256" key="1">
    <source>
        <dbReference type="ARBA" id="ARBA00017872"/>
    </source>
</evidence>
<dbReference type="CDD" id="cd01434">
    <property type="entry name" value="EFG_mtEFG1_IV"/>
    <property type="match status" value="1"/>
</dbReference>
<dbReference type="Gene3D" id="3.30.70.240">
    <property type="match status" value="1"/>
</dbReference>
<dbReference type="InterPro" id="IPR035647">
    <property type="entry name" value="EFG_III/V"/>
</dbReference>
<comment type="function">
    <text evidence="6">Catalyzes the GTP-dependent ribosomal translocation step during translation elongation. During this step, the ribosome changes from the pre-translocational (PRE) to the post-translocational (POST) state as the newly formed A-site-bound peptidyl-tRNA and P-site-bound deacylated tRNA move to the P and E sites, respectively. Catalyzes the coordinated movement of the two tRNA molecules, the mRNA and conformational changes in the ribosome.</text>
</comment>
<keyword evidence="2" id="KW-0547">Nucleotide-binding</keyword>
<evidence type="ECO:0000256" key="3">
    <source>
        <dbReference type="ARBA" id="ARBA00022768"/>
    </source>
</evidence>
<dbReference type="FunFam" id="3.30.70.240:FF:000001">
    <property type="entry name" value="Elongation factor G"/>
    <property type="match status" value="1"/>
</dbReference>
<dbReference type="CDD" id="cd03713">
    <property type="entry name" value="EFG_mtEFG_C"/>
    <property type="match status" value="1"/>
</dbReference>
<dbReference type="InterPro" id="IPR047872">
    <property type="entry name" value="EFG_IV"/>
</dbReference>
<dbReference type="InterPro" id="IPR020568">
    <property type="entry name" value="Ribosomal_Su5_D2-typ_SF"/>
</dbReference>
<feature type="domain" description="Translation elongation factor EFG/EF2" evidence="9">
    <location>
        <begin position="2"/>
        <end position="119"/>
    </location>
</feature>
<feature type="region of interest" description="Disordered" evidence="7">
    <location>
        <begin position="1"/>
        <end position="22"/>
    </location>
</feature>